<organism evidence="7 8">
    <name type="scientific">Theileria parva</name>
    <name type="common">East coast fever infection agent</name>
    <dbReference type="NCBI Taxonomy" id="5875"/>
    <lineage>
        <taxon>Eukaryota</taxon>
        <taxon>Sar</taxon>
        <taxon>Alveolata</taxon>
        <taxon>Apicomplexa</taxon>
        <taxon>Aconoidasida</taxon>
        <taxon>Piroplasmida</taxon>
        <taxon>Theileriidae</taxon>
        <taxon>Theileria</taxon>
    </lineage>
</organism>
<evidence type="ECO:0000256" key="4">
    <source>
        <dbReference type="SAM" id="Phobius"/>
    </source>
</evidence>
<dbReference type="SMART" id="SM00645">
    <property type="entry name" value="Pept_C1"/>
    <property type="match status" value="1"/>
</dbReference>
<dbReference type="KEGG" id="tpv:TP02_0097"/>
<dbReference type="InterPro" id="IPR038765">
    <property type="entry name" value="Papain-like_cys_pep_sf"/>
</dbReference>
<keyword evidence="4" id="KW-1133">Transmembrane helix</keyword>
<evidence type="ECO:0000313" key="7">
    <source>
        <dbReference type="EMBL" id="EAN32383.1"/>
    </source>
</evidence>
<comment type="similarity">
    <text evidence="1">Belongs to the peptidase C1 family.</text>
</comment>
<dbReference type="OMA" id="RIFIETH"/>
<dbReference type="GO" id="GO:0008234">
    <property type="term" value="F:cysteine-type peptidase activity"/>
    <property type="evidence" value="ECO:0007669"/>
    <property type="project" value="InterPro"/>
</dbReference>
<evidence type="ECO:0000313" key="8">
    <source>
        <dbReference type="Proteomes" id="UP000001949"/>
    </source>
</evidence>
<dbReference type="PRINTS" id="PR00705">
    <property type="entry name" value="PAPAIN"/>
</dbReference>
<dbReference type="CDD" id="cd02248">
    <property type="entry name" value="Peptidase_C1A"/>
    <property type="match status" value="1"/>
</dbReference>
<dbReference type="Pfam" id="PF00112">
    <property type="entry name" value="Peptidase_C1"/>
    <property type="match status" value="1"/>
</dbReference>
<dbReference type="STRING" id="5875.Q4N640"/>
<keyword evidence="3" id="KW-0325">Glycoprotein</keyword>
<dbReference type="InParanoid" id="Q4N640"/>
<dbReference type="InterPro" id="IPR013201">
    <property type="entry name" value="Prot_inhib_I29"/>
</dbReference>
<dbReference type="SMR" id="Q4N640"/>
<evidence type="ECO:0000256" key="3">
    <source>
        <dbReference type="ARBA" id="ARBA00023180"/>
    </source>
</evidence>
<protein>
    <submittedName>
        <fullName evidence="7">Cysteine protease, putative</fullName>
        <ecNumber evidence="7">3.4.22.-</ecNumber>
    </submittedName>
</protein>
<dbReference type="eggNOG" id="KOG1543">
    <property type="taxonomic scope" value="Eukaryota"/>
</dbReference>
<evidence type="ECO:0000256" key="1">
    <source>
        <dbReference type="ARBA" id="ARBA00008455"/>
    </source>
</evidence>
<dbReference type="VEuPathDB" id="PiroplasmaDB:TpMuguga_02g00097"/>
<dbReference type="PROSITE" id="PS00640">
    <property type="entry name" value="THIOL_PROTEASE_ASN"/>
    <property type="match status" value="1"/>
</dbReference>
<dbReference type="PANTHER" id="PTHR12411">
    <property type="entry name" value="CYSTEINE PROTEASE FAMILY C1-RELATED"/>
    <property type="match status" value="1"/>
</dbReference>
<dbReference type="Pfam" id="PF08246">
    <property type="entry name" value="Inhibitor_I29"/>
    <property type="match status" value="1"/>
</dbReference>
<reference evidence="7 8" key="1">
    <citation type="journal article" date="2005" name="Science">
        <title>Genome sequence of Theileria parva, a bovine pathogen that transforms lymphocytes.</title>
        <authorList>
            <person name="Gardner M.J."/>
            <person name="Bishop R."/>
            <person name="Shah T."/>
            <person name="de Villiers E.P."/>
            <person name="Carlton J.M."/>
            <person name="Hall N."/>
            <person name="Ren Q."/>
            <person name="Paulsen I.T."/>
            <person name="Pain A."/>
            <person name="Berriman M."/>
            <person name="Wilson R.J.M."/>
            <person name="Sato S."/>
            <person name="Ralph S.A."/>
            <person name="Mann D.J."/>
            <person name="Xiong Z."/>
            <person name="Shallom S.J."/>
            <person name="Weidman J."/>
            <person name="Jiang L."/>
            <person name="Lynn J."/>
            <person name="Weaver B."/>
            <person name="Shoaibi A."/>
            <person name="Domingo A.R."/>
            <person name="Wasawo D."/>
            <person name="Crabtree J."/>
            <person name="Wortman J.R."/>
            <person name="Haas B."/>
            <person name="Angiuoli S.V."/>
            <person name="Creasy T.H."/>
            <person name="Lu C."/>
            <person name="Suh B."/>
            <person name="Silva J.C."/>
            <person name="Utterback T.R."/>
            <person name="Feldblyum T.V."/>
            <person name="Pertea M."/>
            <person name="Allen J."/>
            <person name="Nierman W.C."/>
            <person name="Taracha E.L.N."/>
            <person name="Salzberg S.L."/>
            <person name="White O.R."/>
            <person name="Fitzhugh H.A."/>
            <person name="Morzaria S."/>
            <person name="Venter J.C."/>
            <person name="Fraser C.M."/>
            <person name="Nene V."/>
        </authorList>
    </citation>
    <scope>NUCLEOTIDE SEQUENCE [LARGE SCALE GENOMIC DNA]</scope>
    <source>
        <strain evidence="7 8">Muguga</strain>
    </source>
</reference>
<dbReference type="Proteomes" id="UP000001949">
    <property type="component" value="Unassembled WGS sequence"/>
</dbReference>
<evidence type="ECO:0000259" key="5">
    <source>
        <dbReference type="SMART" id="SM00645"/>
    </source>
</evidence>
<comment type="caution">
    <text evidence="7">The sequence shown here is derived from an EMBL/GenBank/DDBJ whole genome shotgun (WGS) entry which is preliminary data.</text>
</comment>
<feature type="transmembrane region" description="Helical" evidence="4">
    <location>
        <begin position="558"/>
        <end position="578"/>
    </location>
</feature>
<gene>
    <name evidence="7" type="ordered locus">TP02_0097</name>
</gene>
<dbReference type="Gene3D" id="3.90.70.10">
    <property type="entry name" value="Cysteine proteinases"/>
    <property type="match status" value="1"/>
</dbReference>
<dbReference type="SUPFAM" id="SSF54001">
    <property type="entry name" value="Cysteine proteinases"/>
    <property type="match status" value="1"/>
</dbReference>
<keyword evidence="4" id="KW-0472">Membrane</keyword>
<feature type="domain" description="Peptidase C1A papain C-terminal" evidence="5">
    <location>
        <begin position="268"/>
        <end position="479"/>
    </location>
</feature>
<proteinExistence type="inferred from homology"/>
<dbReference type="GO" id="GO:0006508">
    <property type="term" value="P:proteolysis"/>
    <property type="evidence" value="ECO:0007669"/>
    <property type="project" value="UniProtKB-KW"/>
</dbReference>
<keyword evidence="7" id="KW-0645">Protease</keyword>
<name>Q4N640_THEPA</name>
<dbReference type="SMART" id="SM00848">
    <property type="entry name" value="Inhibitor_I29"/>
    <property type="match status" value="1"/>
</dbReference>
<sequence>MEVGYNSVFVKKYSHGNSFELENDIKDKKFKLRFKSYSLIFFGLVLLFWFAVVMAIVFSPRGKFRTFKNGPYVKRIYDAPKFHEDKQIECTKNKNNVCENYDELKEKYLTTLEQKLKEKGFLLSQIDPFVCDPTFGEDCKNNKKIQGNLSRKEIEIVATALLDKNIVLDEKFEPDTISEFKSFISRYEKKYKDEDEYKTRYLNFRDNRIFIETHNSNHNKIFTMGYTSSTDSSDEELGRAVSSISYKPTQDEIYSRASEEMSSSKKYPGVIFDWREKGVILPVQDQKECGSCWAVSMSDLLSTMMAISGHKLQDYSKQQLMDCIDPMFNCTKGGDPKAVISYLNNYPLCTEEEYPYKMADRRCIQPNTCKNKINIKGVYYLHKQMVEDYLEKVGPFQLSIHVAKDMSFYKEGIFDGECSKKPNHSVVVVGHGYDPDLKVHYWIVRNSWGEDWGESGYMRLLNANYNYNGIGAYYCNVDRRSLGFTVRYSNNPFKLSRSQSFDMKKNKFGKSGSMNSKFSKYETIRQKLSIGSKSNELNKKTKKGICLKDFELGTNKKIIISVGVVLAIILIIIISLWIHFAFIKGELGGISIEPYPKNMKYPKYIYKEIMKQ</sequence>
<keyword evidence="7" id="KW-0378">Hydrolase</keyword>
<dbReference type="InterPro" id="IPR025661">
    <property type="entry name" value="Pept_asp_AS"/>
</dbReference>
<evidence type="ECO:0000259" key="6">
    <source>
        <dbReference type="SMART" id="SM00848"/>
    </source>
</evidence>
<dbReference type="InterPro" id="IPR000668">
    <property type="entry name" value="Peptidase_C1A_C"/>
</dbReference>
<feature type="transmembrane region" description="Helical" evidence="4">
    <location>
        <begin position="37"/>
        <end position="58"/>
    </location>
</feature>
<evidence type="ECO:0000256" key="2">
    <source>
        <dbReference type="ARBA" id="ARBA00023145"/>
    </source>
</evidence>
<dbReference type="AlphaFoldDB" id="Q4N640"/>
<dbReference type="InterPro" id="IPR013128">
    <property type="entry name" value="Peptidase_C1A"/>
</dbReference>
<keyword evidence="4" id="KW-0812">Transmembrane</keyword>
<dbReference type="GeneID" id="3502011"/>
<keyword evidence="8" id="KW-1185">Reference proteome</keyword>
<dbReference type="EMBL" id="AAGK01000002">
    <property type="protein sequence ID" value="EAN32383.1"/>
    <property type="molecule type" value="Genomic_DNA"/>
</dbReference>
<dbReference type="EC" id="3.4.22.-" evidence="7"/>
<keyword evidence="2" id="KW-0865">Zymogen</keyword>
<feature type="domain" description="Cathepsin propeptide inhibitor" evidence="6">
    <location>
        <begin position="180"/>
        <end position="237"/>
    </location>
</feature>
<accession>Q4N640</accession>
<dbReference type="InterPro" id="IPR039417">
    <property type="entry name" value="Peptidase_C1A_papain-like"/>
</dbReference>